<proteinExistence type="predicted"/>
<evidence type="ECO:0000313" key="2">
    <source>
        <dbReference type="EMBL" id="ABC30695.1"/>
    </source>
</evidence>
<dbReference type="EMBL" id="CP000155">
    <property type="protein sequence ID" value="ABC30695.1"/>
    <property type="molecule type" value="Genomic_DNA"/>
</dbReference>
<feature type="chain" id="PRO_5004215028" description="Secreted protein" evidence="1">
    <location>
        <begin position="24"/>
        <end position="212"/>
    </location>
</feature>
<dbReference type="STRING" id="349521.HCH_03976"/>
<dbReference type="Proteomes" id="UP000000238">
    <property type="component" value="Chromosome"/>
</dbReference>
<keyword evidence="3" id="KW-1185">Reference proteome</keyword>
<reference evidence="2 3" key="1">
    <citation type="journal article" date="2005" name="Nucleic Acids Res.">
        <title>Genomic blueprint of Hahella chejuensis, a marine microbe producing an algicidal agent.</title>
        <authorList>
            <person name="Jeong H."/>
            <person name="Yim J.H."/>
            <person name="Lee C."/>
            <person name="Choi S.-H."/>
            <person name="Park Y.K."/>
            <person name="Yoon S.H."/>
            <person name="Hur C.-G."/>
            <person name="Kang H.-Y."/>
            <person name="Kim D."/>
            <person name="Lee H.H."/>
            <person name="Park K.H."/>
            <person name="Park S.-H."/>
            <person name="Park H.-S."/>
            <person name="Lee H.K."/>
            <person name="Oh T.K."/>
            <person name="Kim J.F."/>
        </authorList>
    </citation>
    <scope>NUCLEOTIDE SEQUENCE [LARGE SCALE GENOMIC DNA]</scope>
    <source>
        <strain evidence="2 3">KCTC 2396</strain>
    </source>
</reference>
<keyword evidence="1" id="KW-0732">Signal</keyword>
<dbReference type="AlphaFoldDB" id="Q2SF79"/>
<accession>Q2SF79</accession>
<feature type="signal peptide" evidence="1">
    <location>
        <begin position="1"/>
        <end position="23"/>
    </location>
</feature>
<dbReference type="OrthoDB" id="9879858at2"/>
<organism evidence="2 3">
    <name type="scientific">Hahella chejuensis (strain KCTC 2396)</name>
    <dbReference type="NCBI Taxonomy" id="349521"/>
    <lineage>
        <taxon>Bacteria</taxon>
        <taxon>Pseudomonadati</taxon>
        <taxon>Pseudomonadota</taxon>
        <taxon>Gammaproteobacteria</taxon>
        <taxon>Oceanospirillales</taxon>
        <taxon>Hahellaceae</taxon>
        <taxon>Hahella</taxon>
    </lineage>
</organism>
<dbReference type="RefSeq" id="WP_011397762.1">
    <property type="nucleotide sequence ID" value="NC_007645.1"/>
</dbReference>
<gene>
    <name evidence="2" type="ordered locus">HCH_03976</name>
</gene>
<protein>
    <recommendedName>
        <fullName evidence="4">Secreted protein</fullName>
    </recommendedName>
</protein>
<name>Q2SF79_HAHCH</name>
<evidence type="ECO:0008006" key="4">
    <source>
        <dbReference type="Google" id="ProtNLM"/>
    </source>
</evidence>
<evidence type="ECO:0000256" key="1">
    <source>
        <dbReference type="SAM" id="SignalP"/>
    </source>
</evidence>
<sequence>MFEKVKRQAGMSFMLLAGLSAGAANVYADSDFFNGERHRPPRYLEAEFGFTTDQTCVRSLPQAPGTVSIDPDTRQLLVDAQIVDMSGYGVMTFSRDGTMTLEQAAAGELNKASLTSGDFPIQTGFSPYCEGTYELKKDNLVSVAFNCVIDVPAQGATIHAGPVYADGYLARGGRGMTLNLQQNIQTLTVELPGTSIEFQRMCLQRFALEKIK</sequence>
<dbReference type="KEGG" id="hch:HCH_03976"/>
<dbReference type="HOGENOM" id="CLU_1298338_0_0_6"/>
<evidence type="ECO:0000313" key="3">
    <source>
        <dbReference type="Proteomes" id="UP000000238"/>
    </source>
</evidence>